<dbReference type="SUPFAM" id="SSF53098">
    <property type="entry name" value="Ribonuclease H-like"/>
    <property type="match status" value="1"/>
</dbReference>
<dbReference type="GO" id="GO:0015074">
    <property type="term" value="P:DNA integration"/>
    <property type="evidence" value="ECO:0007669"/>
    <property type="project" value="InterPro"/>
</dbReference>
<evidence type="ECO:0000313" key="2">
    <source>
        <dbReference type="EMBL" id="KAA3480531.1"/>
    </source>
</evidence>
<reference evidence="3" key="1">
    <citation type="journal article" date="2019" name="Plant Biotechnol. J.">
        <title>Genome sequencing of the Australian wild diploid species Gossypium australe highlights disease resistance and delayed gland morphogenesis.</title>
        <authorList>
            <person name="Cai Y."/>
            <person name="Cai X."/>
            <person name="Wang Q."/>
            <person name="Wang P."/>
            <person name="Zhang Y."/>
            <person name="Cai C."/>
            <person name="Xu Y."/>
            <person name="Wang K."/>
            <person name="Zhou Z."/>
            <person name="Wang C."/>
            <person name="Geng S."/>
            <person name="Li B."/>
            <person name="Dong Q."/>
            <person name="Hou Y."/>
            <person name="Wang H."/>
            <person name="Ai P."/>
            <person name="Liu Z."/>
            <person name="Yi F."/>
            <person name="Sun M."/>
            <person name="An G."/>
            <person name="Cheng J."/>
            <person name="Zhang Y."/>
            <person name="Shi Q."/>
            <person name="Xie Y."/>
            <person name="Shi X."/>
            <person name="Chang Y."/>
            <person name="Huang F."/>
            <person name="Chen Y."/>
            <person name="Hong S."/>
            <person name="Mi L."/>
            <person name="Sun Q."/>
            <person name="Zhang L."/>
            <person name="Zhou B."/>
            <person name="Peng R."/>
            <person name="Zhang X."/>
            <person name="Liu F."/>
        </authorList>
    </citation>
    <scope>NUCLEOTIDE SEQUENCE [LARGE SCALE GENOMIC DNA]</scope>
    <source>
        <strain evidence="3">cv. PA1801</strain>
    </source>
</reference>
<sequence>MEVGKNCHGFCIGVTPVSKEERCYLGNCRSVDKICTFYSGTLHGVPVSIISDRDPMFTSQFWCKLQEALGTQLNFSTAFHPQTDGQSEQAI</sequence>
<dbReference type="Proteomes" id="UP000325315">
    <property type="component" value="Unassembled WGS sequence"/>
</dbReference>
<protein>
    <submittedName>
        <fullName evidence="2">Gag protease polyprotein</fullName>
    </submittedName>
</protein>
<evidence type="ECO:0000313" key="3">
    <source>
        <dbReference type="Proteomes" id="UP000325315"/>
    </source>
</evidence>
<dbReference type="GO" id="GO:0003676">
    <property type="term" value="F:nucleic acid binding"/>
    <property type="evidence" value="ECO:0007669"/>
    <property type="project" value="InterPro"/>
</dbReference>
<comment type="caution">
    <text evidence="2">The sequence shown here is derived from an EMBL/GenBank/DDBJ whole genome shotgun (WGS) entry which is preliminary data.</text>
</comment>
<dbReference type="PANTHER" id="PTHR35046">
    <property type="entry name" value="ZINC KNUCKLE (CCHC-TYPE) FAMILY PROTEIN"/>
    <property type="match status" value="1"/>
</dbReference>
<dbReference type="Gene3D" id="3.30.420.10">
    <property type="entry name" value="Ribonuclease H-like superfamily/Ribonuclease H"/>
    <property type="match status" value="1"/>
</dbReference>
<dbReference type="OrthoDB" id="1623338at2759"/>
<proteinExistence type="predicted"/>
<keyword evidence="2" id="KW-0645">Protease</keyword>
<dbReference type="EMBL" id="SMMG02000003">
    <property type="protein sequence ID" value="KAA3480531.1"/>
    <property type="molecule type" value="Genomic_DNA"/>
</dbReference>
<name>A0A5B6WFC4_9ROSI</name>
<keyword evidence="2" id="KW-0378">Hydrolase</keyword>
<dbReference type="GO" id="GO:0008233">
    <property type="term" value="F:peptidase activity"/>
    <property type="evidence" value="ECO:0007669"/>
    <property type="project" value="UniProtKB-KW"/>
</dbReference>
<accession>A0A5B6WFC4</accession>
<dbReference type="InterPro" id="IPR036397">
    <property type="entry name" value="RNaseH_sf"/>
</dbReference>
<organism evidence="2 3">
    <name type="scientific">Gossypium australe</name>
    <dbReference type="NCBI Taxonomy" id="47621"/>
    <lineage>
        <taxon>Eukaryota</taxon>
        <taxon>Viridiplantae</taxon>
        <taxon>Streptophyta</taxon>
        <taxon>Embryophyta</taxon>
        <taxon>Tracheophyta</taxon>
        <taxon>Spermatophyta</taxon>
        <taxon>Magnoliopsida</taxon>
        <taxon>eudicotyledons</taxon>
        <taxon>Gunneridae</taxon>
        <taxon>Pentapetalae</taxon>
        <taxon>rosids</taxon>
        <taxon>malvids</taxon>
        <taxon>Malvales</taxon>
        <taxon>Malvaceae</taxon>
        <taxon>Malvoideae</taxon>
        <taxon>Gossypium</taxon>
    </lineage>
</organism>
<dbReference type="PANTHER" id="PTHR35046:SF26">
    <property type="entry name" value="RNA-DIRECTED DNA POLYMERASE"/>
    <property type="match status" value="1"/>
</dbReference>
<evidence type="ECO:0000259" key="1">
    <source>
        <dbReference type="PROSITE" id="PS50994"/>
    </source>
</evidence>
<dbReference type="PROSITE" id="PS50994">
    <property type="entry name" value="INTEGRASE"/>
    <property type="match status" value="1"/>
</dbReference>
<gene>
    <name evidence="2" type="ORF">EPI10_020954</name>
</gene>
<feature type="domain" description="Integrase catalytic" evidence="1">
    <location>
        <begin position="42"/>
        <end position="91"/>
    </location>
</feature>
<keyword evidence="3" id="KW-1185">Reference proteome</keyword>
<dbReference type="GO" id="GO:0006508">
    <property type="term" value="P:proteolysis"/>
    <property type="evidence" value="ECO:0007669"/>
    <property type="project" value="UniProtKB-KW"/>
</dbReference>
<dbReference type="AlphaFoldDB" id="A0A5B6WFC4"/>
<dbReference type="InterPro" id="IPR012337">
    <property type="entry name" value="RNaseH-like_sf"/>
</dbReference>
<dbReference type="InterPro" id="IPR001584">
    <property type="entry name" value="Integrase_cat-core"/>
</dbReference>